<dbReference type="STRING" id="765257.A0A0C9YLH8"/>
<protein>
    <submittedName>
        <fullName evidence="1">Uncharacterized protein</fullName>
    </submittedName>
</protein>
<dbReference type="OrthoDB" id="2986975at2759"/>
<evidence type="ECO:0000313" key="1">
    <source>
        <dbReference type="EMBL" id="KIK14714.1"/>
    </source>
</evidence>
<dbReference type="InterPro" id="IPR027417">
    <property type="entry name" value="P-loop_NTPase"/>
</dbReference>
<evidence type="ECO:0000313" key="2">
    <source>
        <dbReference type="Proteomes" id="UP000054018"/>
    </source>
</evidence>
<name>A0A0C9YLH8_9AGAM</name>
<sequence length="205" mass="22969">MQEVEGSPTTKVADVTTTFQIPSKYHWGAIIDIVLHADEPPMTPIDGVVRLKYLPIFLLVKLDRMRTSQLPGLDACVIPVEPVCKSHRIRYKTSEGSDATRTVKRRQFPMTSAYVFTDYCAQGQTLPYVIVDIAKPPSGGLNLFNLYVALSRSSGRETIRLLRDFEDTLFKSTHAADLLAEDDRLLLLDGETVAWWSRIAVSKAL</sequence>
<dbReference type="AlphaFoldDB" id="A0A0C9YLH8"/>
<reference evidence="1 2" key="1">
    <citation type="submission" date="2014-04" db="EMBL/GenBank/DDBJ databases">
        <authorList>
            <consortium name="DOE Joint Genome Institute"/>
            <person name="Kuo A."/>
            <person name="Kohler A."/>
            <person name="Costa M.D."/>
            <person name="Nagy L.G."/>
            <person name="Floudas D."/>
            <person name="Copeland A."/>
            <person name="Barry K.W."/>
            <person name="Cichocki N."/>
            <person name="Veneault-Fourrey C."/>
            <person name="LaButti K."/>
            <person name="Lindquist E.A."/>
            <person name="Lipzen A."/>
            <person name="Lundell T."/>
            <person name="Morin E."/>
            <person name="Murat C."/>
            <person name="Sun H."/>
            <person name="Tunlid A."/>
            <person name="Henrissat B."/>
            <person name="Grigoriev I.V."/>
            <person name="Hibbett D.S."/>
            <person name="Martin F."/>
            <person name="Nordberg H.P."/>
            <person name="Cantor M.N."/>
            <person name="Hua S.X."/>
        </authorList>
    </citation>
    <scope>NUCLEOTIDE SEQUENCE [LARGE SCALE GENOMIC DNA]</scope>
    <source>
        <strain evidence="1 2">441</strain>
    </source>
</reference>
<reference evidence="2" key="2">
    <citation type="submission" date="2015-01" db="EMBL/GenBank/DDBJ databases">
        <title>Evolutionary Origins and Diversification of the Mycorrhizal Mutualists.</title>
        <authorList>
            <consortium name="DOE Joint Genome Institute"/>
            <consortium name="Mycorrhizal Genomics Consortium"/>
            <person name="Kohler A."/>
            <person name="Kuo A."/>
            <person name="Nagy L.G."/>
            <person name="Floudas D."/>
            <person name="Copeland A."/>
            <person name="Barry K.W."/>
            <person name="Cichocki N."/>
            <person name="Veneault-Fourrey C."/>
            <person name="LaButti K."/>
            <person name="Lindquist E.A."/>
            <person name="Lipzen A."/>
            <person name="Lundell T."/>
            <person name="Morin E."/>
            <person name="Murat C."/>
            <person name="Riley R."/>
            <person name="Ohm R."/>
            <person name="Sun H."/>
            <person name="Tunlid A."/>
            <person name="Henrissat B."/>
            <person name="Grigoriev I.V."/>
            <person name="Hibbett D.S."/>
            <person name="Martin F."/>
        </authorList>
    </citation>
    <scope>NUCLEOTIDE SEQUENCE [LARGE SCALE GENOMIC DNA]</scope>
    <source>
        <strain evidence="2">441</strain>
    </source>
</reference>
<proteinExistence type="predicted"/>
<dbReference type="Proteomes" id="UP000054018">
    <property type="component" value="Unassembled WGS sequence"/>
</dbReference>
<dbReference type="EMBL" id="KN833926">
    <property type="protein sequence ID" value="KIK14714.1"/>
    <property type="molecule type" value="Genomic_DNA"/>
</dbReference>
<gene>
    <name evidence="1" type="ORF">PISMIDRAFT_687763</name>
</gene>
<dbReference type="HOGENOM" id="CLU_001324_7_0_1"/>
<keyword evidence="2" id="KW-1185">Reference proteome</keyword>
<dbReference type="SUPFAM" id="SSF52540">
    <property type="entry name" value="P-loop containing nucleoside triphosphate hydrolases"/>
    <property type="match status" value="1"/>
</dbReference>
<accession>A0A0C9YLH8</accession>
<organism evidence="1 2">
    <name type="scientific">Pisolithus microcarpus 441</name>
    <dbReference type="NCBI Taxonomy" id="765257"/>
    <lineage>
        <taxon>Eukaryota</taxon>
        <taxon>Fungi</taxon>
        <taxon>Dikarya</taxon>
        <taxon>Basidiomycota</taxon>
        <taxon>Agaricomycotina</taxon>
        <taxon>Agaricomycetes</taxon>
        <taxon>Agaricomycetidae</taxon>
        <taxon>Boletales</taxon>
        <taxon>Sclerodermatineae</taxon>
        <taxon>Pisolithaceae</taxon>
        <taxon>Pisolithus</taxon>
    </lineage>
</organism>